<gene>
    <name evidence="3" type="ORF">ABDJ85_13215</name>
</gene>
<organism evidence="3 4">
    <name type="scientific">Roseateles paludis</name>
    <dbReference type="NCBI Taxonomy" id="3145238"/>
    <lineage>
        <taxon>Bacteria</taxon>
        <taxon>Pseudomonadati</taxon>
        <taxon>Pseudomonadota</taxon>
        <taxon>Betaproteobacteria</taxon>
        <taxon>Burkholderiales</taxon>
        <taxon>Sphaerotilaceae</taxon>
        <taxon>Roseateles</taxon>
    </lineage>
</organism>
<sequence length="351" mass="37478">MSDVFASVGVIGLGQIGGSVCKALRARGSAQLSGFDVDPGSCALAAADGVTIHTDVAALVRQSELVVLAVPLDKYQALVTPICAGAQGTRGKVLIDVGSGSRPLREAFAHPEARQHLSIIGSHPMAGTERRGYAAAQADLFDGRNWAVLKDGPQPRPADALRVIQWVLSLGARAILLEAERHDEAVARTSHLPHMLAMALARTAYADPLATLRYNFAAGSFRDGTRVADSEPALTAAMCHENAAELAAAMDECLQLLTTARRHLRQGGAEPLLADFQLARDLKAQLKQAFEHIAEEALREDDLAMFDRLLDACSHGAKIASLTPCSDAAMPRWQARLERPHQLPEEAPTAR</sequence>
<dbReference type="Gene3D" id="3.40.50.720">
    <property type="entry name" value="NAD(P)-binding Rossmann-like Domain"/>
    <property type="match status" value="1"/>
</dbReference>
<dbReference type="InterPro" id="IPR050812">
    <property type="entry name" value="Preph/Arog_dehydrog"/>
</dbReference>
<dbReference type="SUPFAM" id="SSF51735">
    <property type="entry name" value="NAD(P)-binding Rossmann-fold domains"/>
    <property type="match status" value="1"/>
</dbReference>
<comment type="caution">
    <text evidence="3">The sequence shown here is derived from an EMBL/GenBank/DDBJ whole genome shotgun (WGS) entry which is preliminary data.</text>
</comment>
<feature type="domain" description="Prephenate/arogenate dehydrogenase" evidence="2">
    <location>
        <begin position="6"/>
        <end position="294"/>
    </location>
</feature>
<dbReference type="PROSITE" id="PS51176">
    <property type="entry name" value="PDH_ADH"/>
    <property type="match status" value="1"/>
</dbReference>
<dbReference type="PANTHER" id="PTHR21363:SF0">
    <property type="entry name" value="PREPHENATE DEHYDROGENASE [NADP(+)]"/>
    <property type="match status" value="1"/>
</dbReference>
<dbReference type="Gene3D" id="1.10.3660.10">
    <property type="entry name" value="6-phosphogluconate dehydrogenase C-terminal like domain"/>
    <property type="match status" value="1"/>
</dbReference>
<keyword evidence="1" id="KW-0560">Oxidoreductase</keyword>
<dbReference type="SUPFAM" id="SSF48179">
    <property type="entry name" value="6-phosphogluconate dehydrogenase C-terminal domain-like"/>
    <property type="match status" value="1"/>
</dbReference>
<dbReference type="Pfam" id="PF20463">
    <property type="entry name" value="PDH_C"/>
    <property type="match status" value="1"/>
</dbReference>
<dbReference type="InterPro" id="IPR046825">
    <property type="entry name" value="PDH_C"/>
</dbReference>
<dbReference type="InterPro" id="IPR036291">
    <property type="entry name" value="NAD(P)-bd_dom_sf"/>
</dbReference>
<evidence type="ECO:0000256" key="1">
    <source>
        <dbReference type="ARBA" id="ARBA00023002"/>
    </source>
</evidence>
<keyword evidence="4" id="KW-1185">Reference proteome</keyword>
<dbReference type="PANTHER" id="PTHR21363">
    <property type="entry name" value="PREPHENATE DEHYDROGENASE"/>
    <property type="match status" value="1"/>
</dbReference>
<dbReference type="RefSeq" id="WP_347705251.1">
    <property type="nucleotide sequence ID" value="NZ_JBDPZD010000003.1"/>
</dbReference>
<dbReference type="Proteomes" id="UP001495147">
    <property type="component" value="Unassembled WGS sequence"/>
</dbReference>
<proteinExistence type="predicted"/>
<dbReference type="PROSITE" id="PS00065">
    <property type="entry name" value="D_2_HYDROXYACID_DH_1"/>
    <property type="match status" value="1"/>
</dbReference>
<accession>A0ABV0G403</accession>
<dbReference type="InterPro" id="IPR046826">
    <property type="entry name" value="PDH_N"/>
</dbReference>
<evidence type="ECO:0000313" key="3">
    <source>
        <dbReference type="EMBL" id="MEO3692433.1"/>
    </source>
</evidence>
<evidence type="ECO:0000259" key="2">
    <source>
        <dbReference type="PROSITE" id="PS51176"/>
    </source>
</evidence>
<dbReference type="InterPro" id="IPR029752">
    <property type="entry name" value="D-isomer_DH_CS1"/>
</dbReference>
<dbReference type="InterPro" id="IPR003099">
    <property type="entry name" value="Prephen_DH"/>
</dbReference>
<dbReference type="InterPro" id="IPR008927">
    <property type="entry name" value="6-PGluconate_DH-like_C_sf"/>
</dbReference>
<dbReference type="Pfam" id="PF02153">
    <property type="entry name" value="PDH_N"/>
    <property type="match status" value="1"/>
</dbReference>
<reference evidence="3 4" key="1">
    <citation type="submission" date="2024-05" db="EMBL/GenBank/DDBJ databases">
        <title>Roseateles sp. DJS-2-20 16S ribosomal RNA gene Genome sequencing and assembly.</title>
        <authorList>
            <person name="Woo H."/>
        </authorList>
    </citation>
    <scope>NUCLEOTIDE SEQUENCE [LARGE SCALE GENOMIC DNA]</scope>
    <source>
        <strain evidence="3 4">DJS-2-20</strain>
    </source>
</reference>
<protein>
    <submittedName>
        <fullName evidence="3">Prephenate dehydrogenase/arogenate dehydrogenase family protein</fullName>
    </submittedName>
</protein>
<name>A0ABV0G403_9BURK</name>
<evidence type="ECO:0000313" key="4">
    <source>
        <dbReference type="Proteomes" id="UP001495147"/>
    </source>
</evidence>
<dbReference type="EMBL" id="JBDPZD010000003">
    <property type="protein sequence ID" value="MEO3692433.1"/>
    <property type="molecule type" value="Genomic_DNA"/>
</dbReference>